<proteinExistence type="predicted"/>
<comment type="caution">
    <text evidence="2">The sequence shown here is derived from an EMBL/GenBank/DDBJ whole genome shotgun (WGS) entry which is preliminary data.</text>
</comment>
<organism evidence="2 3">
    <name type="scientific">Desmophyllum pertusum</name>
    <dbReference type="NCBI Taxonomy" id="174260"/>
    <lineage>
        <taxon>Eukaryota</taxon>
        <taxon>Metazoa</taxon>
        <taxon>Cnidaria</taxon>
        <taxon>Anthozoa</taxon>
        <taxon>Hexacorallia</taxon>
        <taxon>Scleractinia</taxon>
        <taxon>Caryophylliina</taxon>
        <taxon>Caryophylliidae</taxon>
        <taxon>Desmophyllum</taxon>
    </lineage>
</organism>
<gene>
    <name evidence="2" type="ORF">OS493_025434</name>
</gene>
<dbReference type="EMBL" id="MU827322">
    <property type="protein sequence ID" value="KAJ7356325.1"/>
    <property type="molecule type" value="Genomic_DNA"/>
</dbReference>
<sequence length="173" mass="19312">MPLLSIQSPTTSSDAASSPSPPQAVVPTFAKHLHPYKRKKTPLVLVRPARWQEKTAGLLFHKAAAVYHSLACTFNSNGKSGRGLKNCKLAFKCLEASQIFSAESDIKKGDQLLISVLFVCGDSYLMLAKCQGNLAVHQEDYRFKSEEDMFILRSSRGVYFRSRRAFLQRQVCV</sequence>
<name>A0A9W9YLB4_9CNID</name>
<evidence type="ECO:0000256" key="1">
    <source>
        <dbReference type="SAM" id="MobiDB-lite"/>
    </source>
</evidence>
<keyword evidence="3" id="KW-1185">Reference proteome</keyword>
<dbReference type="OrthoDB" id="419432at2759"/>
<dbReference type="Proteomes" id="UP001163046">
    <property type="component" value="Unassembled WGS sequence"/>
</dbReference>
<accession>A0A9W9YLB4</accession>
<reference evidence="2" key="1">
    <citation type="submission" date="2023-01" db="EMBL/GenBank/DDBJ databases">
        <title>Genome assembly of the deep-sea coral Lophelia pertusa.</title>
        <authorList>
            <person name="Herrera S."/>
            <person name="Cordes E."/>
        </authorList>
    </citation>
    <scope>NUCLEOTIDE SEQUENCE</scope>
    <source>
        <strain evidence="2">USNM1676648</strain>
        <tissue evidence="2">Polyp</tissue>
    </source>
</reference>
<dbReference type="GO" id="GO:0045893">
    <property type="term" value="P:positive regulation of DNA-templated transcription"/>
    <property type="evidence" value="ECO:0007669"/>
    <property type="project" value="TreeGrafter"/>
</dbReference>
<evidence type="ECO:0000313" key="3">
    <source>
        <dbReference type="Proteomes" id="UP001163046"/>
    </source>
</evidence>
<dbReference type="PANTHER" id="PTHR15000:SF1">
    <property type="entry name" value="ERYTHROID DIFFERENTIATION-RELATED FACTOR 1"/>
    <property type="match status" value="1"/>
</dbReference>
<feature type="region of interest" description="Disordered" evidence="1">
    <location>
        <begin position="1"/>
        <end position="22"/>
    </location>
</feature>
<feature type="compositionally biased region" description="Low complexity" evidence="1">
    <location>
        <begin position="7"/>
        <end position="18"/>
    </location>
</feature>
<dbReference type="AlphaFoldDB" id="A0A9W9YLB4"/>
<evidence type="ECO:0000313" key="2">
    <source>
        <dbReference type="EMBL" id="KAJ7356325.1"/>
    </source>
</evidence>
<dbReference type="PANTHER" id="PTHR15000">
    <property type="entry name" value="ERYTHROID DIFFERENTIATION-RELATED FACTOR 1"/>
    <property type="match status" value="1"/>
</dbReference>
<protein>
    <submittedName>
        <fullName evidence="2">Uncharacterized protein</fullName>
    </submittedName>
</protein>